<evidence type="ECO:0000259" key="6">
    <source>
        <dbReference type="PROSITE" id="PS50893"/>
    </source>
</evidence>
<dbReference type="InterPro" id="IPR017871">
    <property type="entry name" value="ABC_transporter-like_CS"/>
</dbReference>
<name>A0ABT7SHG4_9CELL</name>
<dbReference type="InterPro" id="IPR015854">
    <property type="entry name" value="ABC_transpr_LolD-like"/>
</dbReference>
<dbReference type="PANTHER" id="PTHR24220:SF685">
    <property type="entry name" value="ABC TRANSPORTER RELATED"/>
    <property type="match status" value="1"/>
</dbReference>
<feature type="compositionally biased region" description="Pro residues" evidence="5">
    <location>
        <begin position="316"/>
        <end position="327"/>
    </location>
</feature>
<reference evidence="8 9" key="1">
    <citation type="submission" date="2023-06" db="EMBL/GenBank/DDBJ databases">
        <title>Cellulomonas sp. MW4 Whole genome sequence.</title>
        <authorList>
            <person name="Park S."/>
        </authorList>
    </citation>
    <scope>NUCLEOTIDE SEQUENCE [LARGE SCALE GENOMIC DNA]</scope>
    <source>
        <strain evidence="8 9">MW4</strain>
    </source>
</reference>
<dbReference type="CDD" id="cd03255">
    <property type="entry name" value="ABC_MJ0796_LolCDE_FtsE"/>
    <property type="match status" value="1"/>
</dbReference>
<dbReference type="InterPro" id="IPR007159">
    <property type="entry name" value="SpoVT-AbrB_dom"/>
</dbReference>
<proteinExistence type="predicted"/>
<dbReference type="PANTHER" id="PTHR24220">
    <property type="entry name" value="IMPORT ATP-BINDING PROTEIN"/>
    <property type="match status" value="1"/>
</dbReference>
<keyword evidence="9" id="KW-1185">Reference proteome</keyword>
<feature type="domain" description="ABC transporter" evidence="6">
    <location>
        <begin position="30"/>
        <end position="271"/>
    </location>
</feature>
<feature type="domain" description="SpoVT-AbrB" evidence="7">
    <location>
        <begin position="270"/>
        <end position="313"/>
    </location>
</feature>
<dbReference type="PROSITE" id="PS50893">
    <property type="entry name" value="ABC_TRANSPORTER_2"/>
    <property type="match status" value="1"/>
</dbReference>
<keyword evidence="4" id="KW-0238">DNA-binding</keyword>
<evidence type="ECO:0000256" key="3">
    <source>
        <dbReference type="ARBA" id="ARBA00022840"/>
    </source>
</evidence>
<evidence type="ECO:0000313" key="9">
    <source>
        <dbReference type="Proteomes" id="UP001529338"/>
    </source>
</evidence>
<dbReference type="RefSeq" id="WP_289455485.1">
    <property type="nucleotide sequence ID" value="NZ_JAUCGQ010000001.1"/>
</dbReference>
<evidence type="ECO:0000256" key="5">
    <source>
        <dbReference type="SAM" id="MobiDB-lite"/>
    </source>
</evidence>
<dbReference type="InterPro" id="IPR017911">
    <property type="entry name" value="MacB-like_ATP-bd"/>
</dbReference>
<dbReference type="EMBL" id="JAUCGQ010000001">
    <property type="protein sequence ID" value="MDM7855625.1"/>
    <property type="molecule type" value="Genomic_DNA"/>
</dbReference>
<evidence type="ECO:0000313" key="8">
    <source>
        <dbReference type="EMBL" id="MDM7855625.1"/>
    </source>
</evidence>
<dbReference type="SUPFAM" id="SSF52540">
    <property type="entry name" value="P-loop containing nucleoside triphosphate hydrolases"/>
    <property type="match status" value="1"/>
</dbReference>
<organism evidence="8 9">
    <name type="scientific">Cellulomonas alba</name>
    <dbReference type="NCBI Taxonomy" id="3053467"/>
    <lineage>
        <taxon>Bacteria</taxon>
        <taxon>Bacillati</taxon>
        <taxon>Actinomycetota</taxon>
        <taxon>Actinomycetes</taxon>
        <taxon>Micrococcales</taxon>
        <taxon>Cellulomonadaceae</taxon>
        <taxon>Cellulomonas</taxon>
    </lineage>
</organism>
<dbReference type="PROSITE" id="PS51740">
    <property type="entry name" value="SPOVT_ABRB"/>
    <property type="match status" value="1"/>
</dbReference>
<dbReference type="Gene3D" id="3.40.50.300">
    <property type="entry name" value="P-loop containing nucleotide triphosphate hydrolases"/>
    <property type="match status" value="1"/>
</dbReference>
<dbReference type="InterPro" id="IPR003593">
    <property type="entry name" value="AAA+_ATPase"/>
</dbReference>
<feature type="compositionally biased region" description="Low complexity" evidence="5">
    <location>
        <begin position="328"/>
        <end position="359"/>
    </location>
</feature>
<gene>
    <name evidence="8" type="ORF">QRT04_11865</name>
</gene>
<evidence type="ECO:0000256" key="2">
    <source>
        <dbReference type="ARBA" id="ARBA00022741"/>
    </source>
</evidence>
<dbReference type="Proteomes" id="UP001529338">
    <property type="component" value="Unassembled WGS sequence"/>
</dbReference>
<evidence type="ECO:0000256" key="1">
    <source>
        <dbReference type="ARBA" id="ARBA00022448"/>
    </source>
</evidence>
<evidence type="ECO:0000256" key="4">
    <source>
        <dbReference type="PROSITE-ProRule" id="PRU01076"/>
    </source>
</evidence>
<protein>
    <submittedName>
        <fullName evidence="8">ABC transporter ATP-binding protein</fullName>
    </submittedName>
</protein>
<dbReference type="InterPro" id="IPR027417">
    <property type="entry name" value="P-loop_NTPase"/>
</dbReference>
<keyword evidence="2" id="KW-0547">Nucleotide-binding</keyword>
<comment type="caution">
    <text evidence="8">The sequence shown here is derived from an EMBL/GenBank/DDBJ whole genome shotgun (WGS) entry which is preliminary data.</text>
</comment>
<accession>A0ABT7SHG4</accession>
<keyword evidence="1" id="KW-0813">Transport</keyword>
<feature type="region of interest" description="Disordered" evidence="5">
    <location>
        <begin position="310"/>
        <end position="366"/>
    </location>
</feature>
<dbReference type="GO" id="GO:0005524">
    <property type="term" value="F:ATP binding"/>
    <property type="evidence" value="ECO:0007669"/>
    <property type="project" value="UniProtKB-KW"/>
</dbReference>
<sequence length="366" mass="39054">MTATVDEPTLTTLEERARAGTGTFGEDHLIVCDSLVRIYQSEGVEVQALQGLDLLVEQGELVAIVGASGSGKSTLLSVLSGLDVPTAGRVRVGDWDLMAMSARQRVDYRRSMVGFVWQQTARNLVPYLTSTENVAFPLALAGIRRRDRARRAAELLDVLGVGYCADRRPGQMSGGEQQRVAIAVGLANAPQVLFADEPTGELDTATSHDVLEGLRTVNRELGTTVVVVTHDPGVSEHVQRTVAIRDGRTSSEVVRRTQTHDDGTEHVVAEEFAVLDRAGRVQLPQEYRETLELAGRVRLALEESHVSVWPDRPRPAAAPAPAAPAPTAPAAVAPAEDPGAAPTPAAPRAPRQAAPTAGPDDAEETR</sequence>
<dbReference type="Pfam" id="PF00005">
    <property type="entry name" value="ABC_tran"/>
    <property type="match status" value="1"/>
</dbReference>
<dbReference type="InterPro" id="IPR003439">
    <property type="entry name" value="ABC_transporter-like_ATP-bd"/>
</dbReference>
<dbReference type="SMART" id="SM00382">
    <property type="entry name" value="AAA"/>
    <property type="match status" value="1"/>
</dbReference>
<evidence type="ECO:0000259" key="7">
    <source>
        <dbReference type="PROSITE" id="PS51740"/>
    </source>
</evidence>
<dbReference type="PROSITE" id="PS00211">
    <property type="entry name" value="ABC_TRANSPORTER_1"/>
    <property type="match status" value="1"/>
</dbReference>
<keyword evidence="3 8" id="KW-0067">ATP-binding</keyword>